<accession>A0A841D248</accession>
<dbReference type="Gene3D" id="1.10.357.10">
    <property type="entry name" value="Tetracycline Repressor, domain 2"/>
    <property type="match status" value="1"/>
</dbReference>
<keyword evidence="3" id="KW-0804">Transcription</keyword>
<protein>
    <submittedName>
        <fullName evidence="6">AcrR family transcriptional regulator</fullName>
    </submittedName>
</protein>
<evidence type="ECO:0000256" key="4">
    <source>
        <dbReference type="PROSITE-ProRule" id="PRU00335"/>
    </source>
</evidence>
<feature type="DNA-binding region" description="H-T-H motif" evidence="4">
    <location>
        <begin position="38"/>
        <end position="57"/>
    </location>
</feature>
<dbReference type="InterPro" id="IPR009057">
    <property type="entry name" value="Homeodomain-like_sf"/>
</dbReference>
<name>A0A841D248_PLAVE</name>
<dbReference type="InterPro" id="IPR036271">
    <property type="entry name" value="Tet_transcr_reg_TetR-rel_C_sf"/>
</dbReference>
<evidence type="ECO:0000259" key="5">
    <source>
        <dbReference type="PROSITE" id="PS50977"/>
    </source>
</evidence>
<keyword evidence="2 4" id="KW-0238">DNA-binding</keyword>
<gene>
    <name evidence="6" type="ORF">FHS22_002839</name>
</gene>
<evidence type="ECO:0000313" key="7">
    <source>
        <dbReference type="Proteomes" id="UP000562352"/>
    </source>
</evidence>
<evidence type="ECO:0000313" key="6">
    <source>
        <dbReference type="EMBL" id="MBB5963559.1"/>
    </source>
</evidence>
<dbReference type="GO" id="GO:0003700">
    <property type="term" value="F:DNA-binding transcription factor activity"/>
    <property type="evidence" value="ECO:0007669"/>
    <property type="project" value="TreeGrafter"/>
</dbReference>
<sequence length="200" mass="21854">MSEKTGEGRRRRRADAHRSAAAVLDAAVRVLGRRPEAGLEEVATAAGVTRQTVYAHFPSRRVLLDAVMDRITAEVVAAIVAADLDAGSAADALMRWLDTSWRIFERYPLLMHPSVAVTDPAESRERHRPINDRLHRLICRGQDTGEFDRVLSPAWLLTATMALGHAAGDEVAAGRLTSAQAGAALRRSVLRLYRAPRTDG</sequence>
<evidence type="ECO:0000256" key="2">
    <source>
        <dbReference type="ARBA" id="ARBA00023125"/>
    </source>
</evidence>
<dbReference type="InterPro" id="IPR050109">
    <property type="entry name" value="HTH-type_TetR-like_transc_reg"/>
</dbReference>
<keyword evidence="1" id="KW-0805">Transcription regulation</keyword>
<dbReference type="InterPro" id="IPR001647">
    <property type="entry name" value="HTH_TetR"/>
</dbReference>
<organism evidence="6 7">
    <name type="scientific">Planomonospora venezuelensis</name>
    <dbReference type="NCBI Taxonomy" id="1999"/>
    <lineage>
        <taxon>Bacteria</taxon>
        <taxon>Bacillati</taxon>
        <taxon>Actinomycetota</taxon>
        <taxon>Actinomycetes</taxon>
        <taxon>Streptosporangiales</taxon>
        <taxon>Streptosporangiaceae</taxon>
        <taxon>Planomonospora</taxon>
    </lineage>
</organism>
<dbReference type="SUPFAM" id="SSF48498">
    <property type="entry name" value="Tetracyclin repressor-like, C-terminal domain"/>
    <property type="match status" value="1"/>
</dbReference>
<keyword evidence="7" id="KW-1185">Reference proteome</keyword>
<dbReference type="PANTHER" id="PTHR30055">
    <property type="entry name" value="HTH-TYPE TRANSCRIPTIONAL REGULATOR RUTR"/>
    <property type="match status" value="1"/>
</dbReference>
<proteinExistence type="predicted"/>
<evidence type="ECO:0000256" key="3">
    <source>
        <dbReference type="ARBA" id="ARBA00023163"/>
    </source>
</evidence>
<dbReference type="RefSeq" id="WP_338047743.1">
    <property type="nucleotide sequence ID" value="NZ_BAAAWZ010000001.1"/>
</dbReference>
<dbReference type="Proteomes" id="UP000562352">
    <property type="component" value="Unassembled WGS sequence"/>
</dbReference>
<dbReference type="Pfam" id="PF00440">
    <property type="entry name" value="TetR_N"/>
    <property type="match status" value="1"/>
</dbReference>
<dbReference type="PROSITE" id="PS50977">
    <property type="entry name" value="HTH_TETR_2"/>
    <property type="match status" value="1"/>
</dbReference>
<dbReference type="PANTHER" id="PTHR30055:SF234">
    <property type="entry name" value="HTH-TYPE TRANSCRIPTIONAL REGULATOR BETI"/>
    <property type="match status" value="1"/>
</dbReference>
<dbReference type="GO" id="GO:0000976">
    <property type="term" value="F:transcription cis-regulatory region binding"/>
    <property type="evidence" value="ECO:0007669"/>
    <property type="project" value="TreeGrafter"/>
</dbReference>
<dbReference type="AlphaFoldDB" id="A0A841D248"/>
<reference evidence="6 7" key="1">
    <citation type="submission" date="2020-08" db="EMBL/GenBank/DDBJ databases">
        <title>Genomic Encyclopedia of Type Strains, Phase III (KMG-III): the genomes of soil and plant-associated and newly described type strains.</title>
        <authorList>
            <person name="Whitman W."/>
        </authorList>
    </citation>
    <scope>NUCLEOTIDE SEQUENCE [LARGE SCALE GENOMIC DNA]</scope>
    <source>
        <strain evidence="6 7">CECT 3303</strain>
    </source>
</reference>
<feature type="domain" description="HTH tetR-type" evidence="5">
    <location>
        <begin position="17"/>
        <end position="75"/>
    </location>
</feature>
<dbReference type="EMBL" id="JACHJJ010000008">
    <property type="protein sequence ID" value="MBB5963559.1"/>
    <property type="molecule type" value="Genomic_DNA"/>
</dbReference>
<comment type="caution">
    <text evidence="6">The sequence shown here is derived from an EMBL/GenBank/DDBJ whole genome shotgun (WGS) entry which is preliminary data.</text>
</comment>
<dbReference type="SUPFAM" id="SSF46689">
    <property type="entry name" value="Homeodomain-like"/>
    <property type="match status" value="1"/>
</dbReference>
<evidence type="ECO:0000256" key="1">
    <source>
        <dbReference type="ARBA" id="ARBA00023015"/>
    </source>
</evidence>